<dbReference type="AlphaFoldDB" id="A0A1B0ZYC5"/>
<feature type="chain" id="PRO_5008518220" evidence="1">
    <location>
        <begin position="22"/>
        <end position="236"/>
    </location>
</feature>
<evidence type="ECO:0000313" key="3">
    <source>
        <dbReference type="EMBL" id="ANP39332.1"/>
    </source>
</evidence>
<dbReference type="EMBL" id="CP015230">
    <property type="protein sequence ID" value="ANP39332.1"/>
    <property type="molecule type" value="Genomic_DNA"/>
</dbReference>
<dbReference type="SMART" id="SM00062">
    <property type="entry name" value="PBPb"/>
    <property type="match status" value="1"/>
</dbReference>
<organism evidence="3 4">
    <name type="scientific">Tritonibacter mobilis F1926</name>
    <dbReference type="NCBI Taxonomy" id="1265309"/>
    <lineage>
        <taxon>Bacteria</taxon>
        <taxon>Pseudomonadati</taxon>
        <taxon>Pseudomonadota</taxon>
        <taxon>Alphaproteobacteria</taxon>
        <taxon>Rhodobacterales</taxon>
        <taxon>Paracoccaceae</taxon>
        <taxon>Tritonibacter</taxon>
    </lineage>
</organism>
<dbReference type="PANTHER" id="PTHR38834:SF3">
    <property type="entry name" value="SOLUTE-BINDING PROTEIN FAMILY 3_N-TERMINAL DOMAIN-CONTAINING PROTEIN"/>
    <property type="match status" value="1"/>
</dbReference>
<gene>
    <name evidence="3" type="ORF">K529_001015</name>
</gene>
<dbReference type="SUPFAM" id="SSF53850">
    <property type="entry name" value="Periplasmic binding protein-like II"/>
    <property type="match status" value="1"/>
</dbReference>
<dbReference type="OrthoDB" id="8587856at2"/>
<keyword evidence="1" id="KW-0732">Signal</keyword>
<dbReference type="InterPro" id="IPR001638">
    <property type="entry name" value="Solute-binding_3/MltF_N"/>
</dbReference>
<sequence length="236" mass="25271">MNFVTSVATAVALGLGGAAQAADVMLLTEDYAPMNFERDGEIVGLGADQVFEMMNRAGITYEAELTQWSRAIGQAERRPNTCVFSTTHTEERDPNFQWVEPLASDSTILVRKAGSDIAPASIDDARGYRTGTQTGDYTVGVLEEAGFEAIDLAPSQSATLKKLLQGRIDLMATSGSFLEAALADGAEIEEALVISTTTMSVACSHKTDQALVARMQEALQSMIDDGTQAEIMAKYE</sequence>
<protein>
    <submittedName>
        <fullName evidence="3">ABC transporter substrate-binding protein</fullName>
    </submittedName>
</protein>
<evidence type="ECO:0000256" key="1">
    <source>
        <dbReference type="SAM" id="SignalP"/>
    </source>
</evidence>
<proteinExistence type="predicted"/>
<accession>A0A1B0ZYC5</accession>
<name>A0A1B0ZYC5_9RHOB</name>
<dbReference type="Proteomes" id="UP000013243">
    <property type="component" value="Chromosome"/>
</dbReference>
<feature type="signal peptide" evidence="1">
    <location>
        <begin position="1"/>
        <end position="21"/>
    </location>
</feature>
<dbReference type="Pfam" id="PF00497">
    <property type="entry name" value="SBP_bac_3"/>
    <property type="match status" value="1"/>
</dbReference>
<reference evidence="3 4" key="1">
    <citation type="journal article" date="2016" name="ISME J.">
        <title>Global occurrence and heterogeneity of the Roseobacter-clade species Ruegeria mobilis.</title>
        <authorList>
            <person name="Sonnenschein E."/>
            <person name="Gram L."/>
        </authorList>
    </citation>
    <scope>NUCLEOTIDE SEQUENCE [LARGE SCALE GENOMIC DNA]</scope>
    <source>
        <strain evidence="3 4">F1926</strain>
    </source>
</reference>
<evidence type="ECO:0000259" key="2">
    <source>
        <dbReference type="SMART" id="SM00062"/>
    </source>
</evidence>
<feature type="domain" description="Solute-binding protein family 3/N-terminal" evidence="2">
    <location>
        <begin position="23"/>
        <end position="236"/>
    </location>
</feature>
<dbReference type="KEGG" id="rmb:K529_001015"/>
<dbReference type="RefSeq" id="WP_005621893.1">
    <property type="nucleotide sequence ID" value="NZ_CP015230.1"/>
</dbReference>
<dbReference type="Gene3D" id="3.40.190.10">
    <property type="entry name" value="Periplasmic binding protein-like II"/>
    <property type="match status" value="2"/>
</dbReference>
<dbReference type="GeneID" id="28248369"/>
<dbReference type="STRING" id="1265309.K529_001015"/>
<evidence type="ECO:0000313" key="4">
    <source>
        <dbReference type="Proteomes" id="UP000013243"/>
    </source>
</evidence>
<dbReference type="PANTHER" id="PTHR38834">
    <property type="entry name" value="PERIPLASMIC SUBSTRATE BINDING PROTEIN FAMILY 3"/>
    <property type="match status" value="1"/>
</dbReference>